<dbReference type="GO" id="GO:0015123">
    <property type="term" value="F:acetate transmembrane transporter activity"/>
    <property type="evidence" value="ECO:0007669"/>
    <property type="project" value="TreeGrafter"/>
</dbReference>
<feature type="transmembrane region" description="Helical" evidence="17">
    <location>
        <begin position="188"/>
        <end position="209"/>
    </location>
</feature>
<evidence type="ECO:0000256" key="17">
    <source>
        <dbReference type="SAM" id="Phobius"/>
    </source>
</evidence>
<gene>
    <name evidence="19" type="ORF">AWB68_01585</name>
</gene>
<dbReference type="GO" id="GO:0005886">
    <property type="term" value="C:plasma membrane"/>
    <property type="evidence" value="ECO:0007669"/>
    <property type="project" value="UniProtKB-SubCell"/>
</dbReference>
<dbReference type="EMBL" id="FCON02000012">
    <property type="protein sequence ID" value="SAL35866.1"/>
    <property type="molecule type" value="Genomic_DNA"/>
</dbReference>
<dbReference type="PROSITE" id="PS50283">
    <property type="entry name" value="NA_SOLUT_SYMP_3"/>
    <property type="match status" value="1"/>
</dbReference>
<dbReference type="InterPro" id="IPR038377">
    <property type="entry name" value="Na/Glc_symporter_sf"/>
</dbReference>
<evidence type="ECO:0000256" key="1">
    <source>
        <dbReference type="ARBA" id="ARBA00004429"/>
    </source>
</evidence>
<evidence type="ECO:0000256" key="18">
    <source>
        <dbReference type="SAM" id="SignalP"/>
    </source>
</evidence>
<feature type="transmembrane region" description="Helical" evidence="17">
    <location>
        <begin position="148"/>
        <end position="168"/>
    </location>
</feature>
<keyword evidence="9 17" id="KW-1133">Transmembrane helix</keyword>
<keyword evidence="18" id="KW-0732">Signal</keyword>
<keyword evidence="5" id="KW-1003">Cell membrane</keyword>
<feature type="transmembrane region" description="Helical" evidence="17">
    <location>
        <begin position="216"/>
        <end position="236"/>
    </location>
</feature>
<organism evidence="19 20">
    <name type="scientific">Caballeronia choica</name>
    <dbReference type="NCBI Taxonomy" id="326476"/>
    <lineage>
        <taxon>Bacteria</taxon>
        <taxon>Pseudomonadati</taxon>
        <taxon>Pseudomonadota</taxon>
        <taxon>Betaproteobacteria</taxon>
        <taxon>Burkholderiales</taxon>
        <taxon>Burkholderiaceae</taxon>
        <taxon>Caballeronia</taxon>
    </lineage>
</organism>
<evidence type="ECO:0000256" key="8">
    <source>
        <dbReference type="ARBA" id="ARBA00022847"/>
    </source>
</evidence>
<evidence type="ECO:0000256" key="15">
    <source>
        <dbReference type="ARBA" id="ARBA00032392"/>
    </source>
</evidence>
<evidence type="ECO:0000256" key="3">
    <source>
        <dbReference type="ARBA" id="ARBA00018047"/>
    </source>
</evidence>
<evidence type="ECO:0000313" key="20">
    <source>
        <dbReference type="Proteomes" id="UP000054770"/>
    </source>
</evidence>
<dbReference type="InterPro" id="IPR050277">
    <property type="entry name" value="Sodium:Solute_Symporter"/>
</dbReference>
<feature type="transmembrane region" description="Helical" evidence="17">
    <location>
        <begin position="358"/>
        <end position="386"/>
    </location>
</feature>
<dbReference type="GO" id="GO:0015293">
    <property type="term" value="F:symporter activity"/>
    <property type="evidence" value="ECO:0007669"/>
    <property type="project" value="UniProtKB-KW"/>
</dbReference>
<feature type="transmembrane region" description="Helical" evidence="17">
    <location>
        <begin position="105"/>
        <end position="127"/>
    </location>
</feature>
<evidence type="ECO:0000256" key="13">
    <source>
        <dbReference type="ARBA" id="ARBA00023201"/>
    </source>
</evidence>
<keyword evidence="7 17" id="KW-0812">Transmembrane</keyword>
<keyword evidence="13" id="KW-0739">Sodium transport</keyword>
<name>A0A158GUY2_9BURK</name>
<evidence type="ECO:0000256" key="4">
    <source>
        <dbReference type="ARBA" id="ARBA00022448"/>
    </source>
</evidence>
<dbReference type="GO" id="GO:0006847">
    <property type="term" value="P:plasma membrane acetate transport"/>
    <property type="evidence" value="ECO:0007669"/>
    <property type="project" value="TreeGrafter"/>
</dbReference>
<sequence length="548" mass="57648">MKLIRSGAPCALAVAAFVFSNPCFASGGAVGKINPMAISFFLVFVLATLCITWWAARRTHSAHDFYAAGGEITGLQNGLAIAGDFMSAGAFLGLTALVYSSGFDGLVYAVGYATGMPIVVFLLATRLRKLGKYTFADAVSARLGEKPIRLFSACASLCIVSLYLIAQMVGAGQLIKLLFGLDYVYAEFLVGVLMMLYVAFGGMVATTWVQIVKATLLLLGGLIMSFLILQAFGFSFSELLRRAVSIHPKGSTILSPQFLVKDPISGFSLGLALMFGTSGLPHILMRFFTVPDARAARSSVFWASVFMNIFFALVFIIGFGSIALVASNPAFLDAAGKPLGGGNMVAIHLAKAVGGDALLGFISAVAFATILAVVSGLTLAGSSAVSHDLYACVFRKGRVDEKSEVRVSRISTLVLGVVAVGLGIAFQTMNVAYMIGLTFSVACSSTFPVLLLALYWKRLTTMGAVIGGTVGLISAVVLTVIGPAVWVHVLGHASALFSIDPPTIVTMPLAFVTCWAVSCLDRSKQAETDRARTHAPVEGERYVGPVGS</sequence>
<dbReference type="Proteomes" id="UP000054770">
    <property type="component" value="Unassembled WGS sequence"/>
</dbReference>
<feature type="transmembrane region" description="Helical" evidence="17">
    <location>
        <begin position="77"/>
        <end position="99"/>
    </location>
</feature>
<feature type="transmembrane region" description="Helical" evidence="17">
    <location>
        <begin position="35"/>
        <end position="56"/>
    </location>
</feature>
<feature type="transmembrane region" description="Helical" evidence="17">
    <location>
        <begin position="300"/>
        <end position="326"/>
    </location>
</feature>
<feature type="transmembrane region" description="Helical" evidence="17">
    <location>
        <begin position="432"/>
        <end position="456"/>
    </location>
</feature>
<keyword evidence="20" id="KW-1185">Reference proteome</keyword>
<comment type="caution">
    <text evidence="19">The sequence shown here is derived from an EMBL/GenBank/DDBJ whole genome shotgun (WGS) entry which is preliminary data.</text>
</comment>
<feature type="transmembrane region" description="Helical" evidence="17">
    <location>
        <begin position="407"/>
        <end position="426"/>
    </location>
</feature>
<evidence type="ECO:0000256" key="12">
    <source>
        <dbReference type="ARBA" id="ARBA00023136"/>
    </source>
</evidence>
<feature type="signal peptide" evidence="18">
    <location>
        <begin position="1"/>
        <end position="25"/>
    </location>
</feature>
<dbReference type="Pfam" id="PF00474">
    <property type="entry name" value="SSF"/>
    <property type="match status" value="1"/>
</dbReference>
<reference evidence="19" key="1">
    <citation type="submission" date="2016-01" db="EMBL/GenBank/DDBJ databases">
        <authorList>
            <person name="Peeters C."/>
        </authorList>
    </citation>
    <scope>NUCLEOTIDE SEQUENCE [LARGE SCALE GENOMIC DNA]</scope>
    <source>
        <strain evidence="19">LMG 22940</strain>
    </source>
</reference>
<evidence type="ECO:0000256" key="5">
    <source>
        <dbReference type="ARBA" id="ARBA00022475"/>
    </source>
</evidence>
<dbReference type="PANTHER" id="PTHR48086">
    <property type="entry name" value="SODIUM/PROLINE SYMPORTER-RELATED"/>
    <property type="match status" value="1"/>
</dbReference>
<evidence type="ECO:0000313" key="19">
    <source>
        <dbReference type="EMBL" id="SAL35866.1"/>
    </source>
</evidence>
<comment type="similarity">
    <text evidence="2 16">Belongs to the sodium:solute symporter (SSF) (TC 2.A.21) family.</text>
</comment>
<keyword evidence="4" id="KW-0813">Transport</keyword>
<dbReference type="NCBIfam" id="TIGR00813">
    <property type="entry name" value="sss"/>
    <property type="match status" value="1"/>
</dbReference>
<comment type="subcellular location">
    <subcellularLocation>
        <location evidence="1">Cell inner membrane</location>
        <topology evidence="1">Multi-pass membrane protein</topology>
    </subcellularLocation>
</comment>
<dbReference type="OrthoDB" id="9764416at2"/>
<dbReference type="RefSeq" id="WP_087643800.1">
    <property type="nucleotide sequence ID" value="NZ_FCON02000012.1"/>
</dbReference>
<keyword evidence="10" id="KW-0915">Sodium</keyword>
<keyword evidence="6" id="KW-0997">Cell inner membrane</keyword>
<keyword evidence="8" id="KW-0769">Symport</keyword>
<dbReference type="Gene3D" id="1.20.1730.10">
    <property type="entry name" value="Sodium/glucose cotransporter"/>
    <property type="match status" value="1"/>
</dbReference>
<evidence type="ECO:0000256" key="10">
    <source>
        <dbReference type="ARBA" id="ARBA00023053"/>
    </source>
</evidence>
<dbReference type="FunFam" id="1.20.1730.10:FF:000001">
    <property type="entry name" value="Cation/acetate symporter ActP"/>
    <property type="match status" value="1"/>
</dbReference>
<accession>A0A158GUY2</accession>
<keyword evidence="12 17" id="KW-0472">Membrane</keyword>
<evidence type="ECO:0000256" key="9">
    <source>
        <dbReference type="ARBA" id="ARBA00022989"/>
    </source>
</evidence>
<feature type="transmembrane region" description="Helical" evidence="17">
    <location>
        <begin position="463"/>
        <end position="489"/>
    </location>
</feature>
<dbReference type="PANTHER" id="PTHR48086:SF6">
    <property type="entry name" value="CATION_ACETATE SYMPORTER ACTP"/>
    <property type="match status" value="1"/>
</dbReference>
<evidence type="ECO:0000256" key="11">
    <source>
        <dbReference type="ARBA" id="ARBA00023065"/>
    </source>
</evidence>
<evidence type="ECO:0000256" key="14">
    <source>
        <dbReference type="ARBA" id="ARBA00031561"/>
    </source>
</evidence>
<proteinExistence type="inferred from homology"/>
<feature type="chain" id="PRO_5011112644" description="Cation/acetate symporter ActP" evidence="18">
    <location>
        <begin position="26"/>
        <end position="548"/>
    </location>
</feature>
<keyword evidence="11" id="KW-0406">Ion transport</keyword>
<dbReference type="NCBIfam" id="NF006903">
    <property type="entry name" value="PRK09395.1"/>
    <property type="match status" value="1"/>
</dbReference>
<protein>
    <recommendedName>
        <fullName evidence="3">Cation/acetate symporter ActP</fullName>
    </recommendedName>
    <alternativeName>
        <fullName evidence="15">Acetate permease</fullName>
    </alternativeName>
    <alternativeName>
        <fullName evidence="14">Acetate transporter ActP</fullName>
    </alternativeName>
</protein>
<evidence type="ECO:0000256" key="2">
    <source>
        <dbReference type="ARBA" id="ARBA00006434"/>
    </source>
</evidence>
<evidence type="ECO:0000256" key="7">
    <source>
        <dbReference type="ARBA" id="ARBA00022692"/>
    </source>
</evidence>
<dbReference type="InterPro" id="IPR001734">
    <property type="entry name" value="Na/solute_symporter"/>
</dbReference>
<feature type="transmembrane region" description="Helical" evidence="17">
    <location>
        <begin position="501"/>
        <end position="520"/>
    </location>
</feature>
<evidence type="ECO:0000256" key="16">
    <source>
        <dbReference type="RuleBase" id="RU362091"/>
    </source>
</evidence>
<evidence type="ECO:0000256" key="6">
    <source>
        <dbReference type="ARBA" id="ARBA00022519"/>
    </source>
</evidence>
<feature type="transmembrane region" description="Helical" evidence="17">
    <location>
        <begin position="264"/>
        <end position="288"/>
    </location>
</feature>
<dbReference type="AlphaFoldDB" id="A0A158GUY2"/>
<dbReference type="GO" id="GO:0006814">
    <property type="term" value="P:sodium ion transport"/>
    <property type="evidence" value="ECO:0007669"/>
    <property type="project" value="UniProtKB-KW"/>
</dbReference>
<dbReference type="CDD" id="cd11480">
    <property type="entry name" value="SLC5sbd_u4"/>
    <property type="match status" value="1"/>
</dbReference>